<protein>
    <submittedName>
        <fullName evidence="2">Uncharacterized protein</fullName>
    </submittedName>
</protein>
<reference evidence="2" key="1">
    <citation type="submission" date="2015-04" db="UniProtKB">
        <authorList>
            <consortium name="EnsemblPlants"/>
        </authorList>
    </citation>
    <scope>IDENTIFICATION</scope>
    <source>
        <strain evidence="2">SL10</strain>
    </source>
</reference>
<organism evidence="2">
    <name type="scientific">Oryza nivara</name>
    <name type="common">Indian wild rice</name>
    <name type="synonym">Oryza sativa f. spontanea</name>
    <dbReference type="NCBI Taxonomy" id="4536"/>
    <lineage>
        <taxon>Eukaryota</taxon>
        <taxon>Viridiplantae</taxon>
        <taxon>Streptophyta</taxon>
        <taxon>Embryophyta</taxon>
        <taxon>Tracheophyta</taxon>
        <taxon>Spermatophyta</taxon>
        <taxon>Magnoliopsida</taxon>
        <taxon>Liliopsida</taxon>
        <taxon>Poales</taxon>
        <taxon>Poaceae</taxon>
        <taxon>BOP clade</taxon>
        <taxon>Oryzoideae</taxon>
        <taxon>Oryzeae</taxon>
        <taxon>Oryzinae</taxon>
        <taxon>Oryza</taxon>
    </lineage>
</organism>
<keyword evidence="1" id="KW-0812">Transmembrane</keyword>
<feature type="transmembrane region" description="Helical" evidence="1">
    <location>
        <begin position="34"/>
        <end position="54"/>
    </location>
</feature>
<evidence type="ECO:0000313" key="2">
    <source>
        <dbReference type="EnsemblPlants" id="ONIVA05G29690.5"/>
    </source>
</evidence>
<proteinExistence type="predicted"/>
<evidence type="ECO:0000313" key="3">
    <source>
        <dbReference type="Proteomes" id="UP000006591"/>
    </source>
</evidence>
<dbReference type="AlphaFoldDB" id="A0A0E0HJ63"/>
<dbReference type="EnsemblPlants" id="ONIVA05G29690.5">
    <property type="protein sequence ID" value="ONIVA05G29690.5"/>
    <property type="gene ID" value="ONIVA05G29690"/>
</dbReference>
<keyword evidence="3" id="KW-1185">Reference proteome</keyword>
<keyword evidence="1" id="KW-0472">Membrane</keyword>
<dbReference type="Gramene" id="ONIVA05G29690.5">
    <property type="protein sequence ID" value="ONIVA05G29690.5"/>
    <property type="gene ID" value="ONIVA05G29690"/>
</dbReference>
<keyword evidence="1" id="KW-1133">Transmembrane helix</keyword>
<dbReference type="Proteomes" id="UP000006591">
    <property type="component" value="Chromosome 5"/>
</dbReference>
<dbReference type="Gramene" id="ONIVA05G29690.1">
    <property type="protein sequence ID" value="ONIVA05G29690.1"/>
    <property type="gene ID" value="ONIVA05G29690"/>
</dbReference>
<sequence length="158" mass="17159">MAAIKLDLPVPGGPYSSNDEWEGFLLVLPVEAQLIGADLTLAAAIAIVGLFTFLHGDNHLLGRFIHAADSQALHVVVDACCKVAEAGKQHITHLVWNQLVHDAADQHHRRCNGCSGCDGLLGAEELCTASFCSKYWSRRMPASVFQKRMPASIYHRVG</sequence>
<dbReference type="EnsemblPlants" id="ONIVA05G29690.1">
    <property type="protein sequence ID" value="ONIVA05G29690.1"/>
    <property type="gene ID" value="ONIVA05G29690"/>
</dbReference>
<accession>A0A0E0HJ63</accession>
<reference evidence="2" key="2">
    <citation type="submission" date="2018-04" db="EMBL/GenBank/DDBJ databases">
        <title>OnivRS2 (Oryza nivara Reference Sequence Version 2).</title>
        <authorList>
            <person name="Zhang J."/>
            <person name="Kudrna D."/>
            <person name="Lee S."/>
            <person name="Talag J."/>
            <person name="Rajasekar S."/>
            <person name="Welchert J."/>
            <person name="Hsing Y.-I."/>
            <person name="Wing R.A."/>
        </authorList>
    </citation>
    <scope>NUCLEOTIDE SEQUENCE [LARGE SCALE GENOMIC DNA]</scope>
    <source>
        <strain evidence="2">SL10</strain>
    </source>
</reference>
<name>A0A0E0HJ63_ORYNI</name>
<dbReference type="OMA" id="HITHLVW"/>
<evidence type="ECO:0000256" key="1">
    <source>
        <dbReference type="SAM" id="Phobius"/>
    </source>
</evidence>